<accession>A6IJA1</accession>
<name>A6IJA1_RAT</name>
<evidence type="ECO:0000313" key="2">
    <source>
        <dbReference type="Proteomes" id="UP000234681"/>
    </source>
</evidence>
<dbReference type="AlphaFoldDB" id="A6IJA1"/>
<reference evidence="2" key="1">
    <citation type="submission" date="2005-09" db="EMBL/GenBank/DDBJ databases">
        <authorList>
            <person name="Mural R.J."/>
            <person name="Li P.W."/>
            <person name="Adams M.D."/>
            <person name="Amanatides P.G."/>
            <person name="Baden-Tillson H."/>
            <person name="Barnstead M."/>
            <person name="Chin S.H."/>
            <person name="Dew I."/>
            <person name="Evans C.A."/>
            <person name="Ferriera S."/>
            <person name="Flanigan M."/>
            <person name="Fosler C."/>
            <person name="Glodek A."/>
            <person name="Gu Z."/>
            <person name="Holt R.A."/>
            <person name="Jennings D."/>
            <person name="Kraft C.L."/>
            <person name="Lu F."/>
            <person name="Nguyen T."/>
            <person name="Nusskern D.R."/>
            <person name="Pfannkoch C.M."/>
            <person name="Sitter C."/>
            <person name="Sutton G.G."/>
            <person name="Venter J.C."/>
            <person name="Wang Z."/>
            <person name="Woodage T."/>
            <person name="Zheng X.H."/>
            <person name="Zhong F."/>
        </authorList>
    </citation>
    <scope>NUCLEOTIDE SEQUENCE [LARGE SCALE GENOMIC DNA]</scope>
    <source>
        <strain>BN</strain>
        <strain evidence="2">Sprague-Dawley</strain>
    </source>
</reference>
<sequence>MASHRSTRTVTETIPIAVGLSQTVAQRQDRLGH</sequence>
<proteinExistence type="predicted"/>
<gene>
    <name evidence="1" type="ORF">rCG_55009</name>
</gene>
<evidence type="ECO:0000313" key="1">
    <source>
        <dbReference type="EMBL" id="EDL98821.1"/>
    </source>
</evidence>
<dbReference type="Proteomes" id="UP000234681">
    <property type="component" value="Chromosome 5"/>
</dbReference>
<dbReference type="EMBL" id="CH473962">
    <property type="protein sequence ID" value="EDL98821.1"/>
    <property type="molecule type" value="Genomic_DNA"/>
</dbReference>
<organism evidence="1 2">
    <name type="scientific">Rattus norvegicus</name>
    <name type="common">Rat</name>
    <dbReference type="NCBI Taxonomy" id="10116"/>
    <lineage>
        <taxon>Eukaryota</taxon>
        <taxon>Metazoa</taxon>
        <taxon>Chordata</taxon>
        <taxon>Craniata</taxon>
        <taxon>Vertebrata</taxon>
        <taxon>Euteleostomi</taxon>
        <taxon>Mammalia</taxon>
        <taxon>Eutheria</taxon>
        <taxon>Euarchontoglires</taxon>
        <taxon>Glires</taxon>
        <taxon>Rodentia</taxon>
        <taxon>Myomorpha</taxon>
        <taxon>Muroidea</taxon>
        <taxon>Muridae</taxon>
        <taxon>Murinae</taxon>
        <taxon>Rattus</taxon>
    </lineage>
</organism>
<protein>
    <submittedName>
        <fullName evidence="1">RCG55009</fullName>
    </submittedName>
</protein>